<gene>
    <name evidence="2" type="ORF">S01H4_49334</name>
</gene>
<reference evidence="2" key="1">
    <citation type="journal article" date="2014" name="Front. Microbiol.">
        <title>High frequency of phylogenetically diverse reductive dehalogenase-homologous genes in deep subseafloor sedimentary metagenomes.</title>
        <authorList>
            <person name="Kawai M."/>
            <person name="Futagami T."/>
            <person name="Toyoda A."/>
            <person name="Takaki Y."/>
            <person name="Nishi S."/>
            <person name="Hori S."/>
            <person name="Arai W."/>
            <person name="Tsubouchi T."/>
            <person name="Morono Y."/>
            <person name="Uchiyama I."/>
            <person name="Ito T."/>
            <person name="Fujiyama A."/>
            <person name="Inagaki F."/>
            <person name="Takami H."/>
        </authorList>
    </citation>
    <scope>NUCLEOTIDE SEQUENCE</scope>
    <source>
        <strain evidence="2">Expedition CK06-06</strain>
    </source>
</reference>
<feature type="transmembrane region" description="Helical" evidence="1">
    <location>
        <begin position="6"/>
        <end position="24"/>
    </location>
</feature>
<accession>X1BUC4</accession>
<proteinExistence type="predicted"/>
<keyword evidence="1" id="KW-1133">Transmembrane helix</keyword>
<keyword evidence="1" id="KW-0472">Membrane</keyword>
<dbReference type="EMBL" id="BART01027899">
    <property type="protein sequence ID" value="GAG98650.1"/>
    <property type="molecule type" value="Genomic_DNA"/>
</dbReference>
<organism evidence="2">
    <name type="scientific">marine sediment metagenome</name>
    <dbReference type="NCBI Taxonomy" id="412755"/>
    <lineage>
        <taxon>unclassified sequences</taxon>
        <taxon>metagenomes</taxon>
        <taxon>ecological metagenomes</taxon>
    </lineage>
</organism>
<dbReference type="AlphaFoldDB" id="X1BUC4"/>
<sequence>MEPAQTFVLFLTFACALGGLLLAFRVERRVSKMFGSGDLKQALWQFFSNVPDDE</sequence>
<keyword evidence="1" id="KW-0812">Transmembrane</keyword>
<evidence type="ECO:0000313" key="2">
    <source>
        <dbReference type="EMBL" id="GAG98650.1"/>
    </source>
</evidence>
<comment type="caution">
    <text evidence="2">The sequence shown here is derived from an EMBL/GenBank/DDBJ whole genome shotgun (WGS) entry which is preliminary data.</text>
</comment>
<name>X1BUC4_9ZZZZ</name>
<evidence type="ECO:0000256" key="1">
    <source>
        <dbReference type="SAM" id="Phobius"/>
    </source>
</evidence>
<protein>
    <submittedName>
        <fullName evidence="2">Uncharacterized protein</fullName>
    </submittedName>
</protein>